<gene>
    <name evidence="2" type="ORF">BWQ96_02435</name>
</gene>
<dbReference type="OrthoDB" id="419598at2759"/>
<dbReference type="Gene3D" id="3.40.50.720">
    <property type="entry name" value="NAD(P)-binding Rossmann-like Domain"/>
    <property type="match status" value="1"/>
</dbReference>
<dbReference type="InterPro" id="IPR001509">
    <property type="entry name" value="Epimerase_deHydtase"/>
</dbReference>
<evidence type="ECO:0000259" key="1">
    <source>
        <dbReference type="Pfam" id="PF01370"/>
    </source>
</evidence>
<dbReference type="InterPro" id="IPR036291">
    <property type="entry name" value="NAD(P)-bd_dom_sf"/>
</dbReference>
<evidence type="ECO:0000313" key="3">
    <source>
        <dbReference type="Proteomes" id="UP000247409"/>
    </source>
</evidence>
<reference evidence="2 3" key="1">
    <citation type="journal article" date="2018" name="Mol. Biol. Evol.">
        <title>Analysis of the draft genome of the red seaweed Gracilariopsis chorda provides insights into genome size evolution in Rhodophyta.</title>
        <authorList>
            <person name="Lee J."/>
            <person name="Yang E.C."/>
            <person name="Graf L."/>
            <person name="Yang J.H."/>
            <person name="Qiu H."/>
            <person name="Zel Zion U."/>
            <person name="Chan C.X."/>
            <person name="Stephens T.G."/>
            <person name="Weber A.P.M."/>
            <person name="Boo G.H."/>
            <person name="Boo S.M."/>
            <person name="Kim K.M."/>
            <person name="Shin Y."/>
            <person name="Jung M."/>
            <person name="Lee S.J."/>
            <person name="Yim H.S."/>
            <person name="Lee J.H."/>
            <person name="Bhattacharya D."/>
            <person name="Yoon H.S."/>
        </authorList>
    </citation>
    <scope>NUCLEOTIDE SEQUENCE [LARGE SCALE GENOMIC DNA]</scope>
    <source>
        <strain evidence="2 3">SKKU-2015</strain>
        <tissue evidence="2">Whole body</tissue>
    </source>
</reference>
<keyword evidence="3" id="KW-1185">Reference proteome</keyword>
<sequence>MSFLAFATPAVFASPSRSSSASTFVNRHPLVSAHKSHRAHFPTVDANKAVKTETRISIHASASSLAGKRILVIGGTRFSGLYLVHELANRGANVFILNRGSKQIGDPSLKVPGESDDHFAERNSRTTSIIADRTDPDALNTALQGQSFDIIYDNNGRKLSDSAALIDMANDMGAHFVYMSSAGVYLKSDVMPHIEGDPTDPNSRHKGKLDTEEYLRSSGVTHTSIRPTYIYGALNYNPLEQWFFERLEKGTPICIPGHGAHLTGLGHVRDLASAMATCAQNPTAYGQVYNIQDRTAVTFDGVARLFAKTMGKPEPEIIHYNPKDFDFGKKKAFPFRPQHFFCSPNKALKELDWSIEYDLAAGMLDTYQNDFLVKKQLGKLKNDFETDEMILNAIKGASVV</sequence>
<dbReference type="EMBL" id="NBIV01000020">
    <property type="protein sequence ID" value="PXF47753.1"/>
    <property type="molecule type" value="Genomic_DNA"/>
</dbReference>
<dbReference type="STRING" id="448386.A0A2V3J0B9"/>
<organism evidence="2 3">
    <name type="scientific">Gracilariopsis chorda</name>
    <dbReference type="NCBI Taxonomy" id="448386"/>
    <lineage>
        <taxon>Eukaryota</taxon>
        <taxon>Rhodophyta</taxon>
        <taxon>Florideophyceae</taxon>
        <taxon>Rhodymeniophycidae</taxon>
        <taxon>Gracilariales</taxon>
        <taxon>Gracilariaceae</taxon>
        <taxon>Gracilariopsis</taxon>
    </lineage>
</organism>
<evidence type="ECO:0000313" key="2">
    <source>
        <dbReference type="EMBL" id="PXF47753.1"/>
    </source>
</evidence>
<protein>
    <submittedName>
        <fullName evidence="2">Chloroplast stem-loop binding protein of 41 kDa b, chloroplastic</fullName>
    </submittedName>
</protein>
<dbReference type="GO" id="GO:0005996">
    <property type="term" value="P:monosaccharide metabolic process"/>
    <property type="evidence" value="ECO:0007669"/>
    <property type="project" value="TreeGrafter"/>
</dbReference>
<name>A0A2V3J0B9_9FLOR</name>
<dbReference type="GO" id="GO:0003978">
    <property type="term" value="F:UDP-glucose 4-epimerase activity"/>
    <property type="evidence" value="ECO:0007669"/>
    <property type="project" value="TreeGrafter"/>
</dbReference>
<dbReference type="PANTHER" id="PTHR43725">
    <property type="entry name" value="UDP-GLUCOSE 4-EPIMERASE"/>
    <property type="match status" value="1"/>
</dbReference>
<dbReference type="SUPFAM" id="SSF51735">
    <property type="entry name" value="NAD(P)-binding Rossmann-fold domains"/>
    <property type="match status" value="1"/>
</dbReference>
<dbReference type="PANTHER" id="PTHR43725:SF8">
    <property type="entry name" value="CHLOROPLAST STEM-LOOP BINDING PROTEIN OF 41 KDA B, CHLOROPLASTIC"/>
    <property type="match status" value="1"/>
</dbReference>
<dbReference type="Proteomes" id="UP000247409">
    <property type="component" value="Unassembled WGS sequence"/>
</dbReference>
<dbReference type="GO" id="GO:0005829">
    <property type="term" value="C:cytosol"/>
    <property type="evidence" value="ECO:0007669"/>
    <property type="project" value="TreeGrafter"/>
</dbReference>
<comment type="caution">
    <text evidence="2">The sequence shown here is derived from an EMBL/GenBank/DDBJ whole genome shotgun (WGS) entry which is preliminary data.</text>
</comment>
<dbReference type="AlphaFoldDB" id="A0A2V3J0B9"/>
<proteinExistence type="predicted"/>
<accession>A0A2V3J0B9</accession>
<feature type="domain" description="NAD-dependent epimerase/dehydratase" evidence="1">
    <location>
        <begin position="70"/>
        <end position="291"/>
    </location>
</feature>
<dbReference type="Pfam" id="PF01370">
    <property type="entry name" value="Epimerase"/>
    <property type="match status" value="1"/>
</dbReference>